<gene>
    <name evidence="1" type="ORF">BDV37DRAFT_288949</name>
</gene>
<evidence type="ECO:0000313" key="2">
    <source>
        <dbReference type="Proteomes" id="UP000325579"/>
    </source>
</evidence>
<dbReference type="AlphaFoldDB" id="A0A5N7CV18"/>
<reference evidence="1 2" key="1">
    <citation type="submission" date="2019-04" db="EMBL/GenBank/DDBJ databases">
        <authorList>
            <consortium name="DOE Joint Genome Institute"/>
            <person name="Mondo S."/>
            <person name="Kjaerbolling I."/>
            <person name="Vesth T."/>
            <person name="Frisvad J.C."/>
            <person name="Nybo J.L."/>
            <person name="Theobald S."/>
            <person name="Kildgaard S."/>
            <person name="Isbrandt T."/>
            <person name="Kuo A."/>
            <person name="Sato A."/>
            <person name="Lyhne E.K."/>
            <person name="Kogle M.E."/>
            <person name="Wiebenga A."/>
            <person name="Kun R.S."/>
            <person name="Lubbers R.J."/>
            <person name="Makela M.R."/>
            <person name="Barry K."/>
            <person name="Chovatia M."/>
            <person name="Clum A."/>
            <person name="Daum C."/>
            <person name="Haridas S."/>
            <person name="He G."/>
            <person name="LaButti K."/>
            <person name="Lipzen A."/>
            <person name="Riley R."/>
            <person name="Salamov A."/>
            <person name="Simmons B.A."/>
            <person name="Magnuson J.K."/>
            <person name="Henrissat B."/>
            <person name="Mortensen U.H."/>
            <person name="Larsen T.O."/>
            <person name="Devries R.P."/>
            <person name="Grigoriev I.V."/>
            <person name="Machida M."/>
            <person name="Baker S.E."/>
            <person name="Andersen M.R."/>
            <person name="Cantor M.N."/>
            <person name="Hua S.X."/>
        </authorList>
    </citation>
    <scope>NUCLEOTIDE SEQUENCE [LARGE SCALE GENOMIC DNA]</scope>
    <source>
        <strain evidence="1 2">CBS 119388</strain>
    </source>
</reference>
<dbReference type="GeneID" id="43673049"/>
<dbReference type="OrthoDB" id="4355239at2759"/>
<dbReference type="Proteomes" id="UP000325579">
    <property type="component" value="Unassembled WGS sequence"/>
</dbReference>
<dbReference type="EMBL" id="ML736871">
    <property type="protein sequence ID" value="KAE8397984.1"/>
    <property type="molecule type" value="Genomic_DNA"/>
</dbReference>
<organism evidence="1 2">
    <name type="scientific">Aspergillus pseudonomiae</name>
    <dbReference type="NCBI Taxonomy" id="1506151"/>
    <lineage>
        <taxon>Eukaryota</taxon>
        <taxon>Fungi</taxon>
        <taxon>Dikarya</taxon>
        <taxon>Ascomycota</taxon>
        <taxon>Pezizomycotina</taxon>
        <taxon>Eurotiomycetes</taxon>
        <taxon>Eurotiomycetidae</taxon>
        <taxon>Eurotiales</taxon>
        <taxon>Aspergillaceae</taxon>
        <taxon>Aspergillus</taxon>
        <taxon>Aspergillus subgen. Circumdati</taxon>
    </lineage>
</organism>
<protein>
    <submittedName>
        <fullName evidence="1">Uncharacterized protein</fullName>
    </submittedName>
</protein>
<sequence length="222" mass="25064">MITEREGVRAALPAATEYSQVGTGASIADYGSMRLSEARNVVPTSESILCNAAPLPESILRLPAQTAVKALQVRCLSILADDCNRLRYRLSRDAVNLLDTCQAFKKSGYKQEWVDRLAGSELLHSYAETLTEILSYNDLLKLALLTWHFDGSFNGPKAPPPSRELLIFLSPPTYDCEQLCKTLWERYNHRHAREETLEDFGANFVRLLSILEYEFGLVFFVR</sequence>
<evidence type="ECO:0000313" key="1">
    <source>
        <dbReference type="EMBL" id="KAE8397984.1"/>
    </source>
</evidence>
<dbReference type="RefSeq" id="XP_031935303.1">
    <property type="nucleotide sequence ID" value="XM_032088358.1"/>
</dbReference>
<name>A0A5N7CV18_9EURO</name>
<proteinExistence type="predicted"/>
<accession>A0A5N7CV18</accession>
<keyword evidence="2" id="KW-1185">Reference proteome</keyword>